<dbReference type="OrthoDB" id="166580at2"/>
<dbReference type="KEGG" id="naz:Aazo_1179"/>
<dbReference type="Proteomes" id="UP000001511">
    <property type="component" value="Chromosome"/>
</dbReference>
<evidence type="ECO:0008006" key="3">
    <source>
        <dbReference type="Google" id="ProtNLM"/>
    </source>
</evidence>
<accession>D7E378</accession>
<gene>
    <name evidence="1" type="ordered locus">Aazo_1179</name>
</gene>
<dbReference type="EMBL" id="CP002059">
    <property type="protein sequence ID" value="ADI63501.1"/>
    <property type="molecule type" value="Genomic_DNA"/>
</dbReference>
<evidence type="ECO:0000313" key="2">
    <source>
        <dbReference type="Proteomes" id="UP000001511"/>
    </source>
</evidence>
<protein>
    <recommendedName>
        <fullName evidence="3">Transposase</fullName>
    </recommendedName>
</protein>
<name>D7E378_NOSA0</name>
<dbReference type="HOGENOM" id="CLU_182996_0_0_3"/>
<dbReference type="RefSeq" id="WP_013190519.1">
    <property type="nucleotide sequence ID" value="NC_014248.1"/>
</dbReference>
<reference evidence="1 2" key="1">
    <citation type="journal article" date="2010" name="PLoS ONE">
        <title>Genome erosion in a nitrogen-fixing vertically transmitted endosymbiotic multicellular cyanobacterium.</title>
        <authorList>
            <person name="Ran L."/>
            <person name="Larsson J."/>
            <person name="Vigil-Stenman T."/>
            <person name="Nylander J.A."/>
            <person name="Ininbergs K."/>
            <person name="Zheng W.W."/>
            <person name="Lapidus A."/>
            <person name="Lowry S."/>
            <person name="Haselkorn R."/>
            <person name="Bergman B."/>
        </authorList>
    </citation>
    <scope>NUCLEOTIDE SEQUENCE [LARGE SCALE GENOMIC DNA]</scope>
    <source>
        <strain evidence="1 2">0708</strain>
    </source>
</reference>
<keyword evidence="2" id="KW-1185">Reference proteome</keyword>
<proteinExistence type="predicted"/>
<dbReference type="AlphaFoldDB" id="D7E378"/>
<evidence type="ECO:0000313" key="1">
    <source>
        <dbReference type="EMBL" id="ADI63501.1"/>
    </source>
</evidence>
<sequence length="72" mass="8019">MHTAIICATQTLEGTQAWDTLMSLVATTRKLGISFFEYVRDSISYTRKIPTLATILREQSSLNSFGCSSMPQ</sequence>
<organism evidence="1 2">
    <name type="scientific">Nostoc azollae (strain 0708)</name>
    <name type="common">Anabaena azollae (strain 0708)</name>
    <dbReference type="NCBI Taxonomy" id="551115"/>
    <lineage>
        <taxon>Bacteria</taxon>
        <taxon>Bacillati</taxon>
        <taxon>Cyanobacteriota</taxon>
        <taxon>Cyanophyceae</taxon>
        <taxon>Nostocales</taxon>
        <taxon>Nostocaceae</taxon>
        <taxon>Trichormus</taxon>
    </lineage>
</organism>